<evidence type="ECO:0000256" key="1">
    <source>
        <dbReference type="ARBA" id="ARBA00004236"/>
    </source>
</evidence>
<dbReference type="EMBL" id="JAPXFL010000067">
    <property type="protein sequence ID" value="KAK9496595.1"/>
    <property type="molecule type" value="Genomic_DNA"/>
</dbReference>
<keyword evidence="6 8" id="KW-0472">Membrane</keyword>
<protein>
    <recommendedName>
        <fullName evidence="11">Scavenger receptor class B member 1</fullName>
    </recommendedName>
</protein>
<evidence type="ECO:0000256" key="5">
    <source>
        <dbReference type="ARBA" id="ARBA00022989"/>
    </source>
</evidence>
<gene>
    <name evidence="9" type="ORF">O3M35_013129</name>
</gene>
<comment type="caution">
    <text evidence="9">The sequence shown here is derived from an EMBL/GenBank/DDBJ whole genome shotgun (WGS) entry which is preliminary data.</text>
</comment>
<evidence type="ECO:0008006" key="11">
    <source>
        <dbReference type="Google" id="ProtNLM"/>
    </source>
</evidence>
<keyword evidence="4 8" id="KW-0812">Transmembrane</keyword>
<keyword evidence="3" id="KW-1003">Cell membrane</keyword>
<comment type="similarity">
    <text evidence="2">Belongs to the CD36 family.</text>
</comment>
<dbReference type="GO" id="GO:0005044">
    <property type="term" value="F:scavenger receptor activity"/>
    <property type="evidence" value="ECO:0007669"/>
    <property type="project" value="TreeGrafter"/>
</dbReference>
<keyword evidence="5 8" id="KW-1133">Transmembrane helix</keyword>
<proteinExistence type="inferred from homology"/>
<dbReference type="AlphaFoldDB" id="A0AAW1CFL3"/>
<evidence type="ECO:0000256" key="7">
    <source>
        <dbReference type="ARBA" id="ARBA00023180"/>
    </source>
</evidence>
<evidence type="ECO:0000313" key="10">
    <source>
        <dbReference type="Proteomes" id="UP001461498"/>
    </source>
</evidence>
<sequence length="157" mass="17634">MFIFSVILVCSEAMGLTKQYLRVGQSAKNRLFGVPPVRRGPSLKADRTPLQMLVSEQGNINHGRLALVMIGLVTLALGIIMSTVPWVDYIILKQLKLWNGSLSYYYWKQPGVLRLTKVWVFNVTNPDAFLSGQKAKLQEVGPFVYRISIDYANGNSK</sequence>
<feature type="transmembrane region" description="Helical" evidence="8">
    <location>
        <begin position="65"/>
        <end position="87"/>
    </location>
</feature>
<dbReference type="InterPro" id="IPR002159">
    <property type="entry name" value="CD36_fam"/>
</dbReference>
<evidence type="ECO:0000256" key="6">
    <source>
        <dbReference type="ARBA" id="ARBA00023136"/>
    </source>
</evidence>
<evidence type="ECO:0000256" key="8">
    <source>
        <dbReference type="SAM" id="Phobius"/>
    </source>
</evidence>
<dbReference type="PRINTS" id="PR01609">
    <property type="entry name" value="CD36FAMILY"/>
</dbReference>
<dbReference type="PANTHER" id="PTHR11923">
    <property type="entry name" value="SCAVENGER RECEPTOR CLASS B TYPE-1 SR-B1"/>
    <property type="match status" value="1"/>
</dbReference>
<accession>A0AAW1CFL3</accession>
<reference evidence="9 10" key="1">
    <citation type="submission" date="2022-12" db="EMBL/GenBank/DDBJ databases">
        <title>Chromosome-level genome assembly of true bugs.</title>
        <authorList>
            <person name="Ma L."/>
            <person name="Li H."/>
        </authorList>
    </citation>
    <scope>NUCLEOTIDE SEQUENCE [LARGE SCALE GENOMIC DNA]</scope>
    <source>
        <strain evidence="9">Lab_2022b</strain>
    </source>
</reference>
<dbReference type="Proteomes" id="UP001461498">
    <property type="component" value="Unassembled WGS sequence"/>
</dbReference>
<keyword evidence="7" id="KW-0325">Glycoprotein</keyword>
<keyword evidence="10" id="KW-1185">Reference proteome</keyword>
<evidence type="ECO:0000313" key="9">
    <source>
        <dbReference type="EMBL" id="KAK9496595.1"/>
    </source>
</evidence>
<evidence type="ECO:0000256" key="4">
    <source>
        <dbReference type="ARBA" id="ARBA00022692"/>
    </source>
</evidence>
<evidence type="ECO:0000256" key="3">
    <source>
        <dbReference type="ARBA" id="ARBA00022475"/>
    </source>
</evidence>
<dbReference type="Pfam" id="PF01130">
    <property type="entry name" value="CD36"/>
    <property type="match status" value="1"/>
</dbReference>
<comment type="subcellular location">
    <subcellularLocation>
        <location evidence="1">Cell membrane</location>
    </subcellularLocation>
</comment>
<dbReference type="GO" id="GO:0005737">
    <property type="term" value="C:cytoplasm"/>
    <property type="evidence" value="ECO:0007669"/>
    <property type="project" value="TreeGrafter"/>
</dbReference>
<evidence type="ECO:0000256" key="2">
    <source>
        <dbReference type="ARBA" id="ARBA00010532"/>
    </source>
</evidence>
<organism evidence="9 10">
    <name type="scientific">Rhynocoris fuscipes</name>
    <dbReference type="NCBI Taxonomy" id="488301"/>
    <lineage>
        <taxon>Eukaryota</taxon>
        <taxon>Metazoa</taxon>
        <taxon>Ecdysozoa</taxon>
        <taxon>Arthropoda</taxon>
        <taxon>Hexapoda</taxon>
        <taxon>Insecta</taxon>
        <taxon>Pterygota</taxon>
        <taxon>Neoptera</taxon>
        <taxon>Paraneoptera</taxon>
        <taxon>Hemiptera</taxon>
        <taxon>Heteroptera</taxon>
        <taxon>Panheteroptera</taxon>
        <taxon>Cimicomorpha</taxon>
        <taxon>Reduviidae</taxon>
        <taxon>Harpactorinae</taxon>
        <taxon>Harpactorini</taxon>
        <taxon>Rhynocoris</taxon>
    </lineage>
</organism>
<dbReference type="GO" id="GO:0005886">
    <property type="term" value="C:plasma membrane"/>
    <property type="evidence" value="ECO:0007669"/>
    <property type="project" value="UniProtKB-SubCell"/>
</dbReference>
<dbReference type="PANTHER" id="PTHR11923:SF88">
    <property type="entry name" value="DEBRIS BUSTER, ISOFORM D"/>
    <property type="match status" value="1"/>
</dbReference>
<name>A0AAW1CFL3_9HEMI</name>